<feature type="non-terminal residue" evidence="8">
    <location>
        <position position="1"/>
    </location>
</feature>
<accession>A0A194S237</accession>
<evidence type="ECO:0000256" key="5">
    <source>
        <dbReference type="SAM" id="MobiDB-lite"/>
    </source>
</evidence>
<feature type="compositionally biased region" description="Basic and acidic residues" evidence="5">
    <location>
        <begin position="530"/>
        <end position="548"/>
    </location>
</feature>
<comment type="subcellular location">
    <subcellularLocation>
        <location evidence="1">Membrane</location>
        <topology evidence="1">Multi-pass membrane protein</topology>
    </subcellularLocation>
</comment>
<feature type="transmembrane region" description="Helical" evidence="6">
    <location>
        <begin position="82"/>
        <end position="101"/>
    </location>
</feature>
<feature type="transmembrane region" description="Helical" evidence="6">
    <location>
        <begin position="107"/>
        <end position="128"/>
    </location>
</feature>
<dbReference type="GO" id="GO:0015355">
    <property type="term" value="F:secondary active monocarboxylate transmembrane transporter activity"/>
    <property type="evidence" value="ECO:0007669"/>
    <property type="project" value="TreeGrafter"/>
</dbReference>
<dbReference type="GeneID" id="28972700"/>
<evidence type="ECO:0000313" key="8">
    <source>
        <dbReference type="EMBL" id="KPV74798.1"/>
    </source>
</evidence>
<reference evidence="8 9" key="1">
    <citation type="journal article" date="2015" name="Front. Microbiol.">
        <title>Genome sequence of the plant growth promoting endophytic yeast Rhodotorula graminis WP1.</title>
        <authorList>
            <person name="Firrincieli A."/>
            <person name="Otillar R."/>
            <person name="Salamov A."/>
            <person name="Schmutz J."/>
            <person name="Khan Z."/>
            <person name="Redman R.S."/>
            <person name="Fleck N.D."/>
            <person name="Lindquist E."/>
            <person name="Grigoriev I.V."/>
            <person name="Doty S.L."/>
        </authorList>
    </citation>
    <scope>NUCLEOTIDE SEQUENCE [LARGE SCALE GENOMIC DNA]</scope>
    <source>
        <strain evidence="8 9">WP1</strain>
    </source>
</reference>
<evidence type="ECO:0000256" key="1">
    <source>
        <dbReference type="ARBA" id="ARBA00004141"/>
    </source>
</evidence>
<dbReference type="PROSITE" id="PS50850">
    <property type="entry name" value="MFS"/>
    <property type="match status" value="1"/>
</dbReference>
<feature type="transmembrane region" description="Helical" evidence="6">
    <location>
        <begin position="140"/>
        <end position="160"/>
    </location>
</feature>
<name>A0A194S237_RHOGW</name>
<keyword evidence="4 6" id="KW-0472">Membrane</keyword>
<dbReference type="EMBL" id="KQ474079">
    <property type="protein sequence ID" value="KPV74798.1"/>
    <property type="molecule type" value="Genomic_DNA"/>
</dbReference>
<dbReference type="Pfam" id="PF00083">
    <property type="entry name" value="Sugar_tr"/>
    <property type="match status" value="2"/>
</dbReference>
<dbReference type="PANTHER" id="PTHR23508:SF10">
    <property type="entry name" value="CARBOXYLIC ACID TRANSPORTER PROTEIN HOMOLOG"/>
    <property type="match status" value="1"/>
</dbReference>
<evidence type="ECO:0000256" key="3">
    <source>
        <dbReference type="ARBA" id="ARBA00022989"/>
    </source>
</evidence>
<feature type="domain" description="Major facilitator superfamily (MFS) profile" evidence="7">
    <location>
        <begin position="17"/>
        <end position="422"/>
    </location>
</feature>
<keyword evidence="3 6" id="KW-1133">Transmembrane helix</keyword>
<feature type="compositionally biased region" description="Basic and acidic residues" evidence="5">
    <location>
        <begin position="514"/>
        <end position="523"/>
    </location>
</feature>
<evidence type="ECO:0000256" key="6">
    <source>
        <dbReference type="SAM" id="Phobius"/>
    </source>
</evidence>
<feature type="transmembrane region" description="Helical" evidence="6">
    <location>
        <begin position="268"/>
        <end position="293"/>
    </location>
</feature>
<evidence type="ECO:0000256" key="4">
    <source>
        <dbReference type="ARBA" id="ARBA00023136"/>
    </source>
</evidence>
<dbReference type="STRING" id="578459.A0A194S237"/>
<dbReference type="InterPro" id="IPR020846">
    <property type="entry name" value="MFS_dom"/>
</dbReference>
<evidence type="ECO:0000259" key="7">
    <source>
        <dbReference type="PROSITE" id="PS50850"/>
    </source>
</evidence>
<dbReference type="GO" id="GO:0035879">
    <property type="term" value="P:plasma membrane lactate transport"/>
    <property type="evidence" value="ECO:0007669"/>
    <property type="project" value="TreeGrafter"/>
</dbReference>
<dbReference type="AlphaFoldDB" id="A0A194S237"/>
<dbReference type="RefSeq" id="XP_018270847.1">
    <property type="nucleotide sequence ID" value="XM_018412251.1"/>
</dbReference>
<dbReference type="GO" id="GO:0005886">
    <property type="term" value="C:plasma membrane"/>
    <property type="evidence" value="ECO:0007669"/>
    <property type="project" value="TreeGrafter"/>
</dbReference>
<dbReference type="Proteomes" id="UP000053890">
    <property type="component" value="Unassembled WGS sequence"/>
</dbReference>
<dbReference type="PROSITE" id="PS00217">
    <property type="entry name" value="SUGAR_TRANSPORT_2"/>
    <property type="match status" value="1"/>
</dbReference>
<protein>
    <recommendedName>
        <fullName evidence="7">Major facilitator superfamily (MFS) profile domain-containing protein</fullName>
    </recommendedName>
</protein>
<dbReference type="Gene3D" id="1.20.1250.20">
    <property type="entry name" value="MFS general substrate transporter like domains"/>
    <property type="match status" value="2"/>
</dbReference>
<keyword evidence="9" id="KW-1185">Reference proteome</keyword>
<proteinExistence type="predicted"/>
<feature type="transmembrane region" description="Helical" evidence="6">
    <location>
        <begin position="53"/>
        <end position="75"/>
    </location>
</feature>
<feature type="transmembrane region" description="Helical" evidence="6">
    <location>
        <begin position="231"/>
        <end position="248"/>
    </location>
</feature>
<dbReference type="SUPFAM" id="SSF103473">
    <property type="entry name" value="MFS general substrate transporter"/>
    <property type="match status" value="1"/>
</dbReference>
<feature type="transmembrane region" description="Helical" evidence="6">
    <location>
        <begin position="172"/>
        <end position="191"/>
    </location>
</feature>
<evidence type="ECO:0000256" key="2">
    <source>
        <dbReference type="ARBA" id="ARBA00022692"/>
    </source>
</evidence>
<organism evidence="8 9">
    <name type="scientific">Rhodotorula graminis (strain WP1)</name>
    <dbReference type="NCBI Taxonomy" id="578459"/>
    <lineage>
        <taxon>Eukaryota</taxon>
        <taxon>Fungi</taxon>
        <taxon>Dikarya</taxon>
        <taxon>Basidiomycota</taxon>
        <taxon>Pucciniomycotina</taxon>
        <taxon>Microbotryomycetes</taxon>
        <taxon>Sporidiobolales</taxon>
        <taxon>Sporidiobolaceae</taxon>
        <taxon>Rhodotorula</taxon>
    </lineage>
</organism>
<feature type="region of interest" description="Disordered" evidence="5">
    <location>
        <begin position="510"/>
        <end position="548"/>
    </location>
</feature>
<dbReference type="CDD" id="cd17316">
    <property type="entry name" value="MFS_SV2_like"/>
    <property type="match status" value="1"/>
</dbReference>
<dbReference type="PANTHER" id="PTHR23508">
    <property type="entry name" value="CARBOXYLIC ACID TRANSPORTER PROTEIN HOMOLOG"/>
    <property type="match status" value="1"/>
</dbReference>
<dbReference type="OMA" id="SWVGGYV"/>
<dbReference type="InterPro" id="IPR036259">
    <property type="entry name" value="MFS_trans_sf"/>
</dbReference>
<dbReference type="InterPro" id="IPR005829">
    <property type="entry name" value="Sugar_transporter_CS"/>
</dbReference>
<feature type="transmembrane region" description="Helical" evidence="6">
    <location>
        <begin position="300"/>
        <end position="318"/>
    </location>
</feature>
<evidence type="ECO:0000313" key="9">
    <source>
        <dbReference type="Proteomes" id="UP000053890"/>
    </source>
</evidence>
<keyword evidence="2 6" id="KW-0812">Transmembrane</keyword>
<dbReference type="OrthoDB" id="5296287at2759"/>
<gene>
    <name evidence="8" type="ORF">RHOBADRAFT_15257</name>
</gene>
<dbReference type="InterPro" id="IPR005828">
    <property type="entry name" value="MFS_sugar_transport-like"/>
</dbReference>
<sequence length="548" mass="59564">INFFKVLGSLTALQWAFFLSGWLAWTCDAIDFFAVSLSNHRLEIFFDKPLKQITTSITLTLLFRPAGAVIFGLASDRWGRKYPLIIDLCCCGALSLGTAFVKTFPQFLAVRCLFGIAMGGIWGLSAALALENMPVRARGLFSGLLQQGYAVGYLIAAVLNLTEVARHNDFKILFYFASAVSFFAALVRLVLPESAYFLERREADKAQGTTVSSSTKSKIFLREAGRALKIHWVRCIFAVIIMSLFNFFSHSSQDVYPSYIQDGKGLSAHTATLATIVGNVGAIVGGTVAGYVSQFLGRRLTIIVMCIWTCAFIPLWYLPSSFAGLAAGAFFVQFGVQGAWGVIPVYLAELSPVAFRAVWPGVAYQLGNMVSSASAQIEATAGENLKTAAGRPNYGLIGVILIVVRPYPSSLLLRLALPPSLLNFLAPPADCRRLDHRLLPRRRRGARLALRKGQGGVRGGRRARRDRGACVSFPISHPRALAPPSLSLSPTRISDASCILLAVKDDTSPSARYGEADLEKDGQAKIGQPMHRESASMTDDKRSVSTYA</sequence>